<evidence type="ECO:0000313" key="2">
    <source>
        <dbReference type="Proteomes" id="UP000192602"/>
    </source>
</evidence>
<sequence length="24" mass="2949">MQIKYTLPGLKGYKRLERIYYNSL</sequence>
<accession>A0A1W1WS15</accession>
<feature type="non-terminal residue" evidence="1">
    <location>
        <position position="24"/>
    </location>
</feature>
<protein>
    <submittedName>
        <fullName evidence="1">Uncharacterized protein</fullName>
    </submittedName>
</protein>
<dbReference type="AlphaFoldDB" id="A0A1W1WS15"/>
<keyword evidence="2" id="KW-1185">Reference proteome</keyword>
<name>A0A1W1WS15_9BACT</name>
<dbReference type="Proteomes" id="UP000192602">
    <property type="component" value="Unassembled WGS sequence"/>
</dbReference>
<gene>
    <name evidence="1" type="ORF">SAMN05660197_0919</name>
</gene>
<proteinExistence type="predicted"/>
<reference evidence="2" key="1">
    <citation type="submission" date="2017-04" db="EMBL/GenBank/DDBJ databases">
        <authorList>
            <person name="Varghese N."/>
            <person name="Submissions S."/>
        </authorList>
    </citation>
    <scope>NUCLEOTIDE SEQUENCE [LARGE SCALE GENOMIC DNA]</scope>
    <source>
        <strain evidence="2">DSM 16512</strain>
    </source>
</reference>
<evidence type="ECO:0000313" key="1">
    <source>
        <dbReference type="EMBL" id="SMC09118.1"/>
    </source>
</evidence>
<dbReference type="EMBL" id="FWWZ01000001">
    <property type="protein sequence ID" value="SMC09118.1"/>
    <property type="molecule type" value="Genomic_DNA"/>
</dbReference>
<organism evidence="1 2">
    <name type="scientific">Nitratiruptor tergarcus DSM 16512</name>
    <dbReference type="NCBI Taxonomy" id="1069081"/>
    <lineage>
        <taxon>Bacteria</taxon>
        <taxon>Pseudomonadati</taxon>
        <taxon>Campylobacterota</taxon>
        <taxon>Epsilonproteobacteria</taxon>
        <taxon>Nautiliales</taxon>
        <taxon>Nitratiruptoraceae</taxon>
        <taxon>Nitratiruptor</taxon>
    </lineage>
</organism>